<feature type="compositionally biased region" description="Low complexity" evidence="1">
    <location>
        <begin position="350"/>
        <end position="361"/>
    </location>
</feature>
<protein>
    <submittedName>
        <fullName evidence="3">Reverse transcriptase</fullName>
    </submittedName>
</protein>
<accession>A0A068SFU8</accession>
<feature type="compositionally biased region" description="Polar residues" evidence="1">
    <location>
        <begin position="262"/>
        <end position="277"/>
    </location>
</feature>
<dbReference type="SUPFAM" id="SSF56672">
    <property type="entry name" value="DNA/RNA polymerases"/>
    <property type="match status" value="1"/>
</dbReference>
<feature type="region of interest" description="Disordered" evidence="1">
    <location>
        <begin position="1659"/>
        <end position="1753"/>
    </location>
</feature>
<feature type="region of interest" description="Disordered" evidence="1">
    <location>
        <begin position="403"/>
        <end position="437"/>
    </location>
</feature>
<feature type="compositionally biased region" description="Low complexity" evidence="1">
    <location>
        <begin position="1659"/>
        <end position="1673"/>
    </location>
</feature>
<dbReference type="STRING" id="1263082.A0A068SFU8"/>
<feature type="compositionally biased region" description="Low complexity" evidence="1">
    <location>
        <begin position="278"/>
        <end position="297"/>
    </location>
</feature>
<feature type="region of interest" description="Disordered" evidence="1">
    <location>
        <begin position="584"/>
        <end position="621"/>
    </location>
</feature>
<feature type="compositionally biased region" description="Low complexity" evidence="1">
    <location>
        <begin position="1716"/>
        <end position="1734"/>
    </location>
</feature>
<feature type="compositionally biased region" description="Basic and acidic residues" evidence="1">
    <location>
        <begin position="326"/>
        <end position="349"/>
    </location>
</feature>
<dbReference type="OrthoDB" id="2250689at2759"/>
<gene>
    <name evidence="3" type="ORF">LCOR_12018.1</name>
</gene>
<feature type="domain" description="Reverse transcriptase" evidence="2">
    <location>
        <begin position="887"/>
        <end position="1164"/>
    </location>
</feature>
<feature type="region of interest" description="Disordered" evidence="1">
    <location>
        <begin position="449"/>
        <end position="502"/>
    </location>
</feature>
<dbReference type="PANTHER" id="PTHR19446">
    <property type="entry name" value="REVERSE TRANSCRIPTASES"/>
    <property type="match status" value="1"/>
</dbReference>
<organism evidence="3 4">
    <name type="scientific">Lichtheimia corymbifera JMRC:FSU:9682</name>
    <dbReference type="NCBI Taxonomy" id="1263082"/>
    <lineage>
        <taxon>Eukaryota</taxon>
        <taxon>Fungi</taxon>
        <taxon>Fungi incertae sedis</taxon>
        <taxon>Mucoromycota</taxon>
        <taxon>Mucoromycotina</taxon>
        <taxon>Mucoromycetes</taxon>
        <taxon>Mucorales</taxon>
        <taxon>Lichtheimiaceae</taxon>
        <taxon>Lichtheimia</taxon>
    </lineage>
</organism>
<proteinExistence type="predicted"/>
<dbReference type="GO" id="GO:0003964">
    <property type="term" value="F:RNA-directed DNA polymerase activity"/>
    <property type="evidence" value="ECO:0007669"/>
    <property type="project" value="UniProtKB-KW"/>
</dbReference>
<dbReference type="VEuPathDB" id="FungiDB:LCOR_12018.1"/>
<comment type="caution">
    <text evidence="3">The sequence shown here is derived from an EMBL/GenBank/DDBJ whole genome shotgun (WGS) entry which is preliminary data.</text>
</comment>
<feature type="compositionally biased region" description="Polar residues" evidence="1">
    <location>
        <begin position="362"/>
        <end position="371"/>
    </location>
</feature>
<feature type="compositionally biased region" description="Polar residues" evidence="1">
    <location>
        <begin position="491"/>
        <end position="501"/>
    </location>
</feature>
<dbReference type="SMART" id="SM00355">
    <property type="entry name" value="ZnF_C2H2"/>
    <property type="match status" value="4"/>
</dbReference>
<dbReference type="Proteomes" id="UP000027586">
    <property type="component" value="Unassembled WGS sequence"/>
</dbReference>
<evidence type="ECO:0000313" key="3">
    <source>
        <dbReference type="EMBL" id="CDH61238.1"/>
    </source>
</evidence>
<keyword evidence="3" id="KW-0808">Transferase</keyword>
<keyword evidence="3" id="KW-0548">Nucleotidyltransferase</keyword>
<feature type="compositionally biased region" description="Polar residues" evidence="1">
    <location>
        <begin position="1703"/>
        <end position="1715"/>
    </location>
</feature>
<feature type="region of interest" description="Disordered" evidence="1">
    <location>
        <begin position="536"/>
        <end position="565"/>
    </location>
</feature>
<dbReference type="CDD" id="cd01650">
    <property type="entry name" value="RT_nLTR_like"/>
    <property type="match status" value="1"/>
</dbReference>
<evidence type="ECO:0000259" key="2">
    <source>
        <dbReference type="PROSITE" id="PS50878"/>
    </source>
</evidence>
<keyword evidence="4" id="KW-1185">Reference proteome</keyword>
<sequence>MTPPNLGIIFRAKVDTAIFSCRLCDPEEDDIKFYYTSRALAQHSTKVHKQPTTVIFECYDCDATFKSRPALLSHSCIKEFMPDEQARIPPLIDSAPSGTQIIDFAVISNTKSFVCPRCVTARFTDITHLQDHHVKQHYQHLRPVWSCPRQCGYRDIEKRAITEHLKYACNEDEDIEHDFAQEFCQGCDRLLSSSEMTTHLKQHPGLVDAMASNSWKLPFAGRDLEIIKEIIGTVGWDVNDIKQQLRQRQVWKHNNIIHTTISTLRTRQQQQQHSLSPTPTTNDTTNDTSDVHSTNSTPYNTPRLEPFRDLQRPPSPSQQIIGHKRSTADRSPQPDHQGRSRRALVDHHGSSSTSTAPATSAQHRTSAQSRQCSRHVHANTDDDSSHLPPISSTAASDAVRFLRDLDLPPPPSGRISPLTLNHEENRSTNPPSTVDESCDHEHVLEVTDVSTGAPANDDDSTQINSNGTSTAPAPATTTSSIEQQQQESQDHGNNNNDSASVDSWLLSDRPVNTLATEQASRIHEQVNREWDQLFEDPLSPEQPLDNGSSSKSFSSPPRQPFNRQRSASFDATFDQALIDMDVHRSPVSTRSHHRTRSVSPVISIPSPSLGDHHTHNPPPIDENNTAMEIDEPITPWRPTQQPREYISIDTLMRTRQSRRYLRVPLFKDKHSRLCFQAAIDELVERHLVQDDDDCDTIATKNNVFHDALYALIAEYTRPQPRNNHQGRTEDNGMRTMDDEAAITDRLNNERNSLSAGERRRLLRQRTAIREGRAATSLFHRYRHRAKQTFDSMINPNDVRQTCPISPDRLYTHFDTQYGSDSDTFTPPSIPRPTTHTTRSLGDFMDDDVEDVLKRFNKNSSPGFDGIPYKVWNMFKGLHRWLTCIYRRCYQLAWMPDHWKMSRTILLSKKGDPNDPGNWRPIALQNSTSKIYSAIIDRMLRRTLTDRIPYNQKGFMPTPGCIEHDFYIHAAIRKARRRNLSLYVCSYDLRDAFGSVSHTQIRAALEYAGLDDMSATRVMSMYDNISCYVHTDDGPTNIINLSKGTKQGDPASPFIFTLCMLELSHRLNQVQPRPQQLYHNHLLLADDLTIISHDPELFRRLHRIVVEFMDEHKLNVNASKTCFSATIAHSNQQRRTDPRMELRYHNERIPRIDLKDSWKYLGNSVGQQRNAIWADFHRLHDHIKRQLNIIGSSGLRIFQKHHALKTFILPQLEYYIRLNGLGPWQANRLGRTIRTCIRKYLQLPSSTSLAIYHLPIDNGGLGFYEPMDWASSTQVVHILGLLNSRDPAVQHMIREEISTLLQQRYHQPENNSNIDFPASHDECTDQHILSYLQGRYENLKKRRYKDTADPSANMPRCIQHVGCEVILEQAADGYTFSLRQDPSTNASGGNQRRRITAIGRLKRVCQAKLLEKWKAQPLQGQSASTLQHYMSNRWIRNDALHAAAYRFALKARFDMLPTHANKYRWRLGDSENCTHCRQREDIHHVLCFCTSQSSKVLQSERHNQLLNRLVKAARYNHPDARITTNQVPPLIDNTLQPPDLVILDEAQRKVFIADVTVTAQSTSNNQQARNGGTCIDHARQRKVDRYADIKRRYEEMGYSVDLTAFVLGDVGGTDGENTRQLRQLIRSRSHADRVHGWLICDVLRFGHRMWIRRCEHLSNRATNSSSSTTNVHSSSRNHRNSPTRPSNERHSHIQGHHNNRRTHQSPPATGSNTVPVSRSHPQRSSRSASRQATAANAVPLGRSRRNGDTRSQAH</sequence>
<dbReference type="InterPro" id="IPR000477">
    <property type="entry name" value="RT_dom"/>
</dbReference>
<dbReference type="EMBL" id="CBTN010000161">
    <property type="protein sequence ID" value="CDH61238.1"/>
    <property type="molecule type" value="Genomic_DNA"/>
</dbReference>
<feature type="compositionally biased region" description="Low complexity" evidence="1">
    <location>
        <begin position="597"/>
        <end position="608"/>
    </location>
</feature>
<evidence type="ECO:0000313" key="4">
    <source>
        <dbReference type="Proteomes" id="UP000027586"/>
    </source>
</evidence>
<keyword evidence="3" id="KW-0695">RNA-directed DNA polymerase</keyword>
<dbReference type="InterPro" id="IPR013087">
    <property type="entry name" value="Znf_C2H2_type"/>
</dbReference>
<reference evidence="3" key="1">
    <citation type="submission" date="2013-08" db="EMBL/GenBank/DDBJ databases">
        <title>Gene expansion shapes genome architecture in the human pathogen Lichtheimia corymbifera: an evolutionary genomics analysis in the ancient terrestrial Mucorales (Mucoromycotina).</title>
        <authorList>
            <person name="Schwartze V.U."/>
            <person name="Winter S."/>
            <person name="Shelest E."/>
            <person name="Marcet-Houben M."/>
            <person name="Horn F."/>
            <person name="Wehner S."/>
            <person name="Hoffmann K."/>
            <person name="Riege K."/>
            <person name="Sammeth M."/>
            <person name="Nowrousian M."/>
            <person name="Valiante V."/>
            <person name="Linde J."/>
            <person name="Jacobsen I.D."/>
            <person name="Marz M."/>
            <person name="Brakhage A.A."/>
            <person name="Gabaldon T."/>
            <person name="Bocker S."/>
            <person name="Voigt K."/>
        </authorList>
    </citation>
    <scope>NUCLEOTIDE SEQUENCE [LARGE SCALE GENOMIC DNA]</scope>
    <source>
        <strain evidence="3">FSU 9682</strain>
    </source>
</reference>
<feature type="region of interest" description="Disordered" evidence="1">
    <location>
        <begin position="262"/>
        <end position="391"/>
    </location>
</feature>
<evidence type="ECO:0000256" key="1">
    <source>
        <dbReference type="SAM" id="MobiDB-lite"/>
    </source>
</evidence>
<dbReference type="PROSITE" id="PS50878">
    <property type="entry name" value="RT_POL"/>
    <property type="match status" value="1"/>
</dbReference>
<feature type="compositionally biased region" description="Low complexity" evidence="1">
    <location>
        <begin position="468"/>
        <end position="487"/>
    </location>
</feature>
<feature type="compositionally biased region" description="Basic residues" evidence="1">
    <location>
        <begin position="1691"/>
        <end position="1702"/>
    </location>
</feature>
<dbReference type="Pfam" id="PF00078">
    <property type="entry name" value="RVT_1"/>
    <property type="match status" value="1"/>
</dbReference>
<dbReference type="InterPro" id="IPR043502">
    <property type="entry name" value="DNA/RNA_pol_sf"/>
</dbReference>
<name>A0A068SFU8_9FUNG</name>